<dbReference type="GO" id="GO:0006260">
    <property type="term" value="P:DNA replication"/>
    <property type="evidence" value="ECO:0007669"/>
    <property type="project" value="InterPro"/>
</dbReference>
<evidence type="ECO:0000313" key="6">
    <source>
        <dbReference type="Proteomes" id="UP000759246"/>
    </source>
</evidence>
<evidence type="ECO:0000313" key="5">
    <source>
        <dbReference type="EMBL" id="MBF0966565.1"/>
    </source>
</evidence>
<dbReference type="InterPro" id="IPR000305">
    <property type="entry name" value="GIY-YIG_endonuc"/>
</dbReference>
<dbReference type="GO" id="GO:0005829">
    <property type="term" value="C:cytosol"/>
    <property type="evidence" value="ECO:0007669"/>
    <property type="project" value="TreeGrafter"/>
</dbReference>
<keyword evidence="2" id="KW-0378">Hydrolase</keyword>
<keyword evidence="1" id="KW-0540">Nuclease</keyword>
<protein>
    <submittedName>
        <fullName evidence="5">Exonuclease</fullName>
    </submittedName>
</protein>
<dbReference type="SUPFAM" id="SSF53098">
    <property type="entry name" value="Ribonuclease H-like"/>
    <property type="match status" value="1"/>
</dbReference>
<name>A0A929WUB1_9ACTO</name>
<dbReference type="Gene3D" id="3.40.1440.10">
    <property type="entry name" value="GIY-YIG endonuclease"/>
    <property type="match status" value="1"/>
</dbReference>
<dbReference type="SMART" id="SM00465">
    <property type="entry name" value="GIYc"/>
    <property type="match status" value="1"/>
</dbReference>
<dbReference type="GO" id="GO:0003887">
    <property type="term" value="F:DNA-directed DNA polymerase activity"/>
    <property type="evidence" value="ECO:0007669"/>
    <property type="project" value="InterPro"/>
</dbReference>
<evidence type="ECO:0000256" key="1">
    <source>
        <dbReference type="ARBA" id="ARBA00022722"/>
    </source>
</evidence>
<comment type="caution">
    <text evidence="5">The sequence shown here is derived from an EMBL/GenBank/DDBJ whole genome shotgun (WGS) entry which is preliminary data.</text>
</comment>
<accession>A0A929WUB1</accession>
<dbReference type="AlphaFoldDB" id="A0A929WUB1"/>
<dbReference type="InterPro" id="IPR006054">
    <property type="entry name" value="DnaQ"/>
</dbReference>
<dbReference type="CDD" id="cd10434">
    <property type="entry name" value="GIY-YIG_UvrC_Cho"/>
    <property type="match status" value="1"/>
</dbReference>
<dbReference type="PANTHER" id="PTHR30231:SF4">
    <property type="entry name" value="PROTEIN NEN2"/>
    <property type="match status" value="1"/>
</dbReference>
<reference evidence="5" key="1">
    <citation type="submission" date="2020-04" db="EMBL/GenBank/DDBJ databases">
        <title>Deep metagenomics examines the oral microbiome during advanced dental caries in children, revealing novel taxa and co-occurrences with host molecules.</title>
        <authorList>
            <person name="Baker J.L."/>
            <person name="Morton J.T."/>
            <person name="Dinis M."/>
            <person name="Alvarez R."/>
            <person name="Tran N.C."/>
            <person name="Knight R."/>
            <person name="Edlund A."/>
        </authorList>
    </citation>
    <scope>NUCLEOTIDE SEQUENCE</scope>
    <source>
        <strain evidence="5">JCVI_30_bin.13</strain>
    </source>
</reference>
<dbReference type="Pfam" id="PF00929">
    <property type="entry name" value="RNase_T"/>
    <property type="match status" value="1"/>
</dbReference>
<dbReference type="InterPro" id="IPR012337">
    <property type="entry name" value="RNaseH-like_sf"/>
</dbReference>
<dbReference type="PANTHER" id="PTHR30231">
    <property type="entry name" value="DNA POLYMERASE III SUBUNIT EPSILON"/>
    <property type="match status" value="1"/>
</dbReference>
<dbReference type="InterPro" id="IPR035901">
    <property type="entry name" value="GIY-YIG_endonuc_sf"/>
</dbReference>
<dbReference type="Proteomes" id="UP000759246">
    <property type="component" value="Unassembled WGS sequence"/>
</dbReference>
<dbReference type="Gene3D" id="3.30.420.10">
    <property type="entry name" value="Ribonuclease H-like superfamily/Ribonuclease H"/>
    <property type="match status" value="1"/>
</dbReference>
<keyword evidence="3 5" id="KW-0269">Exonuclease</keyword>
<dbReference type="SUPFAM" id="SSF82771">
    <property type="entry name" value="GIY-YIG endonuclease"/>
    <property type="match status" value="1"/>
</dbReference>
<dbReference type="PROSITE" id="PS50164">
    <property type="entry name" value="GIY_YIG"/>
    <property type="match status" value="1"/>
</dbReference>
<proteinExistence type="predicted"/>
<evidence type="ECO:0000256" key="3">
    <source>
        <dbReference type="ARBA" id="ARBA00022839"/>
    </source>
</evidence>
<evidence type="ECO:0000256" key="2">
    <source>
        <dbReference type="ARBA" id="ARBA00022801"/>
    </source>
</evidence>
<dbReference type="NCBIfam" id="TIGR00573">
    <property type="entry name" value="dnaq"/>
    <property type="match status" value="1"/>
</dbReference>
<sequence length="469" mass="50383">MTKQTPVRNCGETIAPEESDKRFARAIVSDALSRSARPELQPSLDEVGTPASGGHWVIVDLETTGLSADAEITEIGAVRVRDGHLSDEFSSLVCPSRPIPPFITSLTGITPAMVKDAEPIAAVLERFIDWAGLEDERAPVLVAHNASFDVGFLRRAARAAGRHWPKPPVVDTLALARLALPRPLVRNHKLATIASYFGTATTPGHRALGDARATAEVLLGFINMLTSAGVTDVEDLVALSKEAPARRPTVPSFVSEMPTTPGVYHFINASGDTLYVGSASSLRSRVSSYYTRAEKRQKIQRMVSVASGVRTFPTSSILEARIRELRDIASLAPPYNSASRRQACQHWVVRNGHRAIVTPTVALEDLPRALGPFGTRAHATRAANAIARALGEHGSCEVSTLIDEAVAASSLAVPTALTAIMTRLSERGLFESAATVRDELSAYVAGVERATMRPVLAAPRIVWGMRRDT</sequence>
<gene>
    <name evidence="5" type="ORF">HXK09_05310</name>
</gene>
<dbReference type="EMBL" id="JABZGF010000141">
    <property type="protein sequence ID" value="MBF0966565.1"/>
    <property type="molecule type" value="Genomic_DNA"/>
</dbReference>
<dbReference type="InterPro" id="IPR047296">
    <property type="entry name" value="GIY-YIG_UvrC_Cho"/>
</dbReference>
<dbReference type="GO" id="GO:0006289">
    <property type="term" value="P:nucleotide-excision repair"/>
    <property type="evidence" value="ECO:0007669"/>
    <property type="project" value="InterPro"/>
</dbReference>
<organism evidence="5 6">
    <name type="scientific">Actinomyces bouchesdurhonensis</name>
    <dbReference type="NCBI Taxonomy" id="1852361"/>
    <lineage>
        <taxon>Bacteria</taxon>
        <taxon>Bacillati</taxon>
        <taxon>Actinomycetota</taxon>
        <taxon>Actinomycetes</taxon>
        <taxon>Actinomycetales</taxon>
        <taxon>Actinomycetaceae</taxon>
        <taxon>Actinomyces</taxon>
    </lineage>
</organism>
<dbReference type="FunFam" id="3.30.420.10:FF:000045">
    <property type="entry name" value="3'-5' exonuclease DinG"/>
    <property type="match status" value="1"/>
</dbReference>
<evidence type="ECO:0000259" key="4">
    <source>
        <dbReference type="PROSITE" id="PS50164"/>
    </source>
</evidence>
<dbReference type="GO" id="GO:0008408">
    <property type="term" value="F:3'-5' exonuclease activity"/>
    <property type="evidence" value="ECO:0007669"/>
    <property type="project" value="TreeGrafter"/>
</dbReference>
<feature type="non-terminal residue" evidence="5">
    <location>
        <position position="469"/>
    </location>
</feature>
<feature type="domain" description="GIY-YIG" evidence="4">
    <location>
        <begin position="259"/>
        <end position="337"/>
    </location>
</feature>
<dbReference type="GO" id="GO:0003677">
    <property type="term" value="F:DNA binding"/>
    <property type="evidence" value="ECO:0007669"/>
    <property type="project" value="InterPro"/>
</dbReference>
<dbReference type="SMART" id="SM00479">
    <property type="entry name" value="EXOIII"/>
    <property type="match status" value="1"/>
</dbReference>
<dbReference type="InterPro" id="IPR036397">
    <property type="entry name" value="RNaseH_sf"/>
</dbReference>
<dbReference type="InterPro" id="IPR013520">
    <property type="entry name" value="Ribonucl_H"/>
</dbReference>
<dbReference type="CDD" id="cd06127">
    <property type="entry name" value="DEDDh"/>
    <property type="match status" value="1"/>
</dbReference>